<dbReference type="InterPro" id="IPR016181">
    <property type="entry name" value="Acyl_CoA_acyltransferase"/>
</dbReference>
<dbReference type="Proteomes" id="UP001139646">
    <property type="component" value="Unassembled WGS sequence"/>
</dbReference>
<feature type="domain" description="N-acetyltransferase" evidence="1">
    <location>
        <begin position="6"/>
        <end position="140"/>
    </location>
</feature>
<organism evidence="2 3">
    <name type="scientific">Colwellia maritima</name>
    <dbReference type="NCBI Taxonomy" id="2912588"/>
    <lineage>
        <taxon>Bacteria</taxon>
        <taxon>Pseudomonadati</taxon>
        <taxon>Pseudomonadota</taxon>
        <taxon>Gammaproteobacteria</taxon>
        <taxon>Alteromonadales</taxon>
        <taxon>Colwelliaceae</taxon>
        <taxon>Colwellia</taxon>
    </lineage>
</organism>
<evidence type="ECO:0000313" key="3">
    <source>
        <dbReference type="Proteomes" id="UP001139646"/>
    </source>
</evidence>
<dbReference type="Gene3D" id="3.40.630.30">
    <property type="match status" value="1"/>
</dbReference>
<dbReference type="EMBL" id="JAKKSL010000001">
    <property type="protein sequence ID" value="MCI2283170.1"/>
    <property type="molecule type" value="Genomic_DNA"/>
</dbReference>
<reference evidence="2" key="1">
    <citation type="submission" date="2022-01" db="EMBL/GenBank/DDBJ databases">
        <title>Colwellia maritima, isolated from seawater.</title>
        <authorList>
            <person name="Kristyanto S."/>
            <person name="Jung J."/>
            <person name="Jeon C.O."/>
        </authorList>
    </citation>
    <scope>NUCLEOTIDE SEQUENCE</scope>
    <source>
        <strain evidence="2">MSW7</strain>
    </source>
</reference>
<sequence length="140" mass="15465">MVNIDSLIVDFTAPRVEDFLSLREKSGRQNVSAKDAKASLDNSLFHVAVYFEEQLVGMGRVVGDGVMYFYVQDIVVLPDYQGLGIGALIMQNIENYLSSTAIKGSTIGLLAVKGKEAFYARYNYIERPNASLGHGMCKFI</sequence>
<evidence type="ECO:0000259" key="1">
    <source>
        <dbReference type="PROSITE" id="PS51186"/>
    </source>
</evidence>
<dbReference type="Pfam" id="PF13673">
    <property type="entry name" value="Acetyltransf_10"/>
    <property type="match status" value="1"/>
</dbReference>
<dbReference type="RefSeq" id="WP_242284415.1">
    <property type="nucleotide sequence ID" value="NZ_JAKKSL010000001.1"/>
</dbReference>
<name>A0ABS9WZD9_9GAMM</name>
<dbReference type="SUPFAM" id="SSF55729">
    <property type="entry name" value="Acyl-CoA N-acyltransferases (Nat)"/>
    <property type="match status" value="1"/>
</dbReference>
<proteinExistence type="predicted"/>
<dbReference type="PROSITE" id="PS51186">
    <property type="entry name" value="GNAT"/>
    <property type="match status" value="1"/>
</dbReference>
<keyword evidence="3" id="KW-1185">Reference proteome</keyword>
<protein>
    <submittedName>
        <fullName evidence="2">GNAT family N-acetyltransferase</fullName>
    </submittedName>
</protein>
<comment type="caution">
    <text evidence="2">The sequence shown here is derived from an EMBL/GenBank/DDBJ whole genome shotgun (WGS) entry which is preliminary data.</text>
</comment>
<dbReference type="PANTHER" id="PTHR43233">
    <property type="entry name" value="FAMILY N-ACETYLTRANSFERASE, PUTATIVE (AFU_ORTHOLOGUE AFUA_6G03350)-RELATED"/>
    <property type="match status" value="1"/>
</dbReference>
<accession>A0ABS9WZD9</accession>
<dbReference type="InterPro" id="IPR053144">
    <property type="entry name" value="Acetyltransferase_Butenolide"/>
</dbReference>
<dbReference type="PANTHER" id="PTHR43233:SF1">
    <property type="entry name" value="FAMILY N-ACETYLTRANSFERASE, PUTATIVE (AFU_ORTHOLOGUE AFUA_6G03350)-RELATED"/>
    <property type="match status" value="1"/>
</dbReference>
<dbReference type="CDD" id="cd04301">
    <property type="entry name" value="NAT_SF"/>
    <property type="match status" value="1"/>
</dbReference>
<evidence type="ECO:0000313" key="2">
    <source>
        <dbReference type="EMBL" id="MCI2283170.1"/>
    </source>
</evidence>
<gene>
    <name evidence="2" type="ORF">L3081_06910</name>
</gene>
<dbReference type="InterPro" id="IPR000182">
    <property type="entry name" value="GNAT_dom"/>
</dbReference>